<evidence type="ECO:0000313" key="2">
    <source>
        <dbReference type="EMBL" id="HIS35082.1"/>
    </source>
</evidence>
<dbReference type="AlphaFoldDB" id="A0A9D1EX74"/>
<dbReference type="InterPro" id="IPR001387">
    <property type="entry name" value="Cro/C1-type_HTH"/>
</dbReference>
<gene>
    <name evidence="2" type="ORF">IAC10_00425</name>
</gene>
<comment type="caution">
    <text evidence="2">The sequence shown here is derived from an EMBL/GenBank/DDBJ whole genome shotgun (WGS) entry which is preliminary data.</text>
</comment>
<name>A0A9D1EX74_9BACT</name>
<protein>
    <submittedName>
        <fullName evidence="2">Helix-turn-helix transcriptional regulator</fullName>
    </submittedName>
</protein>
<feature type="domain" description="HTH cro/C1-type" evidence="1">
    <location>
        <begin position="7"/>
        <end position="45"/>
    </location>
</feature>
<dbReference type="Gene3D" id="1.10.260.40">
    <property type="entry name" value="lambda repressor-like DNA-binding domains"/>
    <property type="match status" value="1"/>
</dbReference>
<dbReference type="PROSITE" id="PS50943">
    <property type="entry name" value="HTH_CROC1"/>
    <property type="match status" value="1"/>
</dbReference>
<evidence type="ECO:0000313" key="3">
    <source>
        <dbReference type="Proteomes" id="UP000823928"/>
    </source>
</evidence>
<organism evidence="2 3">
    <name type="scientific">Candidatus Scatousia excrementigallinarum</name>
    <dbReference type="NCBI Taxonomy" id="2840935"/>
    <lineage>
        <taxon>Bacteria</taxon>
        <taxon>Candidatus Scatousia</taxon>
    </lineage>
</organism>
<dbReference type="EMBL" id="DVIU01000011">
    <property type="protein sequence ID" value="HIS35082.1"/>
    <property type="molecule type" value="Genomic_DNA"/>
</dbReference>
<dbReference type="GO" id="GO:0003677">
    <property type="term" value="F:DNA binding"/>
    <property type="evidence" value="ECO:0007669"/>
    <property type="project" value="InterPro"/>
</dbReference>
<proteinExistence type="predicted"/>
<reference evidence="2" key="1">
    <citation type="submission" date="2020-10" db="EMBL/GenBank/DDBJ databases">
        <authorList>
            <person name="Gilroy R."/>
        </authorList>
    </citation>
    <scope>NUCLEOTIDE SEQUENCE</scope>
    <source>
        <strain evidence="2">6276</strain>
    </source>
</reference>
<dbReference type="InterPro" id="IPR010982">
    <property type="entry name" value="Lambda_DNA-bd_dom_sf"/>
</dbReference>
<sequence>MTFGEKVKFARLQLFLSQEKLAKELNVSFATINRWERGLCEPNYEGQKTFHDFCEKNHVKFKE</sequence>
<reference evidence="2" key="2">
    <citation type="journal article" date="2021" name="PeerJ">
        <title>Extensive microbial diversity within the chicken gut microbiome revealed by metagenomics and culture.</title>
        <authorList>
            <person name="Gilroy R."/>
            <person name="Ravi A."/>
            <person name="Getino M."/>
            <person name="Pursley I."/>
            <person name="Horton D.L."/>
            <person name="Alikhan N.F."/>
            <person name="Baker D."/>
            <person name="Gharbi K."/>
            <person name="Hall N."/>
            <person name="Watson M."/>
            <person name="Adriaenssens E.M."/>
            <person name="Foster-Nyarko E."/>
            <person name="Jarju S."/>
            <person name="Secka A."/>
            <person name="Antonio M."/>
            <person name="Oren A."/>
            <person name="Chaudhuri R.R."/>
            <person name="La Ragione R."/>
            <person name="Hildebrand F."/>
            <person name="Pallen M.J."/>
        </authorList>
    </citation>
    <scope>NUCLEOTIDE SEQUENCE</scope>
    <source>
        <strain evidence="2">6276</strain>
    </source>
</reference>
<dbReference type="CDD" id="cd00093">
    <property type="entry name" value="HTH_XRE"/>
    <property type="match status" value="1"/>
</dbReference>
<evidence type="ECO:0000259" key="1">
    <source>
        <dbReference type="PROSITE" id="PS50943"/>
    </source>
</evidence>
<accession>A0A9D1EX74</accession>
<dbReference type="Pfam" id="PF01381">
    <property type="entry name" value="HTH_3"/>
    <property type="match status" value="1"/>
</dbReference>
<dbReference type="SUPFAM" id="SSF47413">
    <property type="entry name" value="lambda repressor-like DNA-binding domains"/>
    <property type="match status" value="1"/>
</dbReference>
<dbReference type="Proteomes" id="UP000823928">
    <property type="component" value="Unassembled WGS sequence"/>
</dbReference>
<dbReference type="SMART" id="SM00530">
    <property type="entry name" value="HTH_XRE"/>
    <property type="match status" value="1"/>
</dbReference>